<proteinExistence type="predicted"/>
<dbReference type="AlphaFoldDB" id="A0A2I1R0J7"/>
<comment type="caution">
    <text evidence="1">The sequence shown here is derived from an EMBL/GenBank/DDBJ whole genome shotgun (WGS) entry which is preliminary data.</text>
</comment>
<name>A0A2I1R0J7_9ACTN</name>
<evidence type="ECO:0000313" key="2">
    <source>
        <dbReference type="Proteomes" id="UP000234662"/>
    </source>
</evidence>
<dbReference type="Proteomes" id="UP000234662">
    <property type="component" value="Unassembled WGS sequence"/>
</dbReference>
<organism evidence="1 2">
    <name type="scientific">Gordonia terrae</name>
    <dbReference type="NCBI Taxonomy" id="2055"/>
    <lineage>
        <taxon>Bacteria</taxon>
        <taxon>Bacillati</taxon>
        <taxon>Actinomycetota</taxon>
        <taxon>Actinomycetes</taxon>
        <taxon>Mycobacteriales</taxon>
        <taxon>Gordoniaceae</taxon>
        <taxon>Gordonia</taxon>
    </lineage>
</organism>
<dbReference type="RefSeq" id="WP_101823350.1">
    <property type="nucleotide sequence ID" value="NZ_PKJC01000061.1"/>
</dbReference>
<evidence type="ECO:0000313" key="1">
    <source>
        <dbReference type="EMBL" id="PKZ62621.1"/>
    </source>
</evidence>
<protein>
    <submittedName>
        <fullName evidence="1">Uncharacterized protein</fullName>
    </submittedName>
</protein>
<sequence length="143" mass="16365">MIITHEERNRFRDFIAPQDGQRPPDSHYAALIEALDTTAVSDYPHYTAHLPNDLWQTYIATERGIVYVTGEAEAKPVIRFYPWSAINKLTIEALDPVSTGNQDQPKFLFAYEFDNFLSISARGRDFVVGARKLWRKSGNPNAY</sequence>
<reference evidence="1 2" key="1">
    <citation type="submission" date="2017-12" db="EMBL/GenBank/DDBJ databases">
        <title>Phylogenetic diversity of female urinary microbiome.</title>
        <authorList>
            <person name="Thomas-White K."/>
            <person name="Wolfe A.J."/>
        </authorList>
    </citation>
    <scope>NUCLEOTIDE SEQUENCE [LARGE SCALE GENOMIC DNA]</scope>
    <source>
        <strain evidence="1 2">UMB0777</strain>
    </source>
</reference>
<gene>
    <name evidence="1" type="ORF">CYJ73_26160</name>
</gene>
<accession>A0A2I1R0J7</accession>
<dbReference type="EMBL" id="PKJC01000061">
    <property type="protein sequence ID" value="PKZ62621.1"/>
    <property type="molecule type" value="Genomic_DNA"/>
</dbReference>